<evidence type="ECO:0000313" key="5">
    <source>
        <dbReference type="Proteomes" id="UP000008888"/>
    </source>
</evidence>
<dbReference type="eggNOG" id="COG2951">
    <property type="taxonomic scope" value="Bacteria"/>
</dbReference>
<sequence length="330" mass="36892">MKPNILLSAALLCASLLTAGAASAEIPQTDALNRFIAQMVKQHHFNEAELKKLFQSVTIQQPILDAMGKPAEGKPWYQYREIFMTDSRIDGGVQFWRENEAALKAVEQQYGVPAEIIVAIIGVETKYGAFTGKYRVIDALSTLGFAYPSRSEFFLKELENFLILSREEHLDPLQPLGSYAGAMGLAQFMPSSYRAYAKDFDQDKKRDIWHNNSDAIASVANYFVANHWQRGGAITYQVSAKGDAYKKALSKGVKPDTSVGELRKLGVDIPNALGNSEPAKLLSYPMPDHEQLWLGLHNFYVITRYNHSPLYAMAAYQLSQAIKAKYLLNQ</sequence>
<dbReference type="InterPro" id="IPR023346">
    <property type="entry name" value="Lysozyme-like_dom_sf"/>
</dbReference>
<dbReference type="HOGENOM" id="CLU_035402_1_1_6"/>
<dbReference type="AlphaFoldDB" id="F9ZV58"/>
<evidence type="ECO:0000313" key="4">
    <source>
        <dbReference type="EMBL" id="AEF99491.1"/>
    </source>
</evidence>
<reference evidence="4 5" key="1">
    <citation type="journal article" date="2011" name="J. Bacteriol.">
        <title>Complete Genome Sequence of the Aerobic Marine Methanotroph Methylomonas methanica MC09.</title>
        <authorList>
            <person name="Boden R."/>
            <person name="Cunliffe M."/>
            <person name="Scanlan J."/>
            <person name="Moussard H."/>
            <person name="Kits K.D."/>
            <person name="Klotz M.G."/>
            <person name="Jetten M.S."/>
            <person name="Vuilleumier S."/>
            <person name="Han J."/>
            <person name="Peters L."/>
            <person name="Mikhailova N."/>
            <person name="Teshima H."/>
            <person name="Tapia R."/>
            <person name="Kyrpides N."/>
            <person name="Ivanova N."/>
            <person name="Pagani I."/>
            <person name="Cheng J.F."/>
            <person name="Goodwin L."/>
            <person name="Han C."/>
            <person name="Hauser L."/>
            <person name="Land M.L."/>
            <person name="Lapidus A."/>
            <person name="Lucas S."/>
            <person name="Pitluck S."/>
            <person name="Woyke T."/>
            <person name="Stein L."/>
            <person name="Murrell J.C."/>
        </authorList>
    </citation>
    <scope>NUCLEOTIDE SEQUENCE [LARGE SCALE GENOMIC DNA]</scope>
    <source>
        <strain evidence="4 5">MC09</strain>
    </source>
</reference>
<evidence type="ECO:0000259" key="3">
    <source>
        <dbReference type="Pfam" id="PF13406"/>
    </source>
</evidence>
<proteinExistence type="predicted"/>
<dbReference type="GO" id="GO:0008933">
    <property type="term" value="F:peptidoglycan lytic transglycosylase activity"/>
    <property type="evidence" value="ECO:0007669"/>
    <property type="project" value="TreeGrafter"/>
</dbReference>
<dbReference type="EMBL" id="CP002738">
    <property type="protein sequence ID" value="AEF99491.1"/>
    <property type="molecule type" value="Genomic_DNA"/>
</dbReference>
<dbReference type="RefSeq" id="WP_013817756.1">
    <property type="nucleotide sequence ID" value="NC_015572.1"/>
</dbReference>
<feature type="chain" id="PRO_5003392719" evidence="2">
    <location>
        <begin position="25"/>
        <end position="330"/>
    </location>
</feature>
<feature type="domain" description="Transglycosylase SLT" evidence="3">
    <location>
        <begin position="30"/>
        <end position="320"/>
    </location>
</feature>
<protein>
    <submittedName>
        <fullName evidence="4">Lytic murein transglycosylase B</fullName>
    </submittedName>
</protein>
<accession>F9ZV58</accession>
<dbReference type="GO" id="GO:0009253">
    <property type="term" value="P:peptidoglycan catabolic process"/>
    <property type="evidence" value="ECO:0007669"/>
    <property type="project" value="TreeGrafter"/>
</dbReference>
<keyword evidence="5" id="KW-1185">Reference proteome</keyword>
<dbReference type="SUPFAM" id="SSF53955">
    <property type="entry name" value="Lysozyme-like"/>
    <property type="match status" value="1"/>
</dbReference>
<reference evidence="5" key="3">
    <citation type="submission" date="2011-05" db="EMBL/GenBank/DDBJ databases">
        <title>Complete sequence of Methylomonas methanica MC09.</title>
        <authorList>
            <consortium name="US DOE Joint Genome Institute"/>
            <person name="Lucas S."/>
            <person name="Han J."/>
            <person name="Lapidus A."/>
            <person name="Cheng J.-F."/>
            <person name="Goodwin L."/>
            <person name="Pitluck S."/>
            <person name="Peters L."/>
            <person name="Mikhailova N."/>
            <person name="Teshima H."/>
            <person name="Han C."/>
            <person name="Tapia R."/>
            <person name="Land M."/>
            <person name="Hauser L."/>
            <person name="Kyrpides N."/>
            <person name="Ivanova N."/>
            <person name="Pagani I."/>
            <person name="Stein L."/>
            <person name="Woyke T."/>
        </authorList>
    </citation>
    <scope>NUCLEOTIDE SEQUENCE [LARGE SCALE GENOMIC DNA]</scope>
    <source>
        <strain evidence="5">MC09</strain>
    </source>
</reference>
<reference key="2">
    <citation type="submission" date="2011-05" db="EMBL/GenBank/DDBJ databases">
        <title>Complete genome sequence of the aerobic marine methanotroph Methylomonas methanica MC09.</title>
        <authorList>
            <person name="Boden R."/>
            <person name="Cunliffe M."/>
            <person name="Scanlan J."/>
            <person name="Moussard H."/>
            <person name="Kits K.D."/>
            <person name="Klotz M."/>
            <person name="Jetten M."/>
            <person name="Vuilleumier S."/>
            <person name="Han J."/>
            <person name="Peters L."/>
            <person name="Mikhailova N."/>
            <person name="Teshima H."/>
            <person name="Tapia R."/>
            <person name="Kyrpides N."/>
            <person name="Ivanova N."/>
            <person name="Pagani I."/>
            <person name="Cheng J.-F."/>
            <person name="Goodwin L."/>
            <person name="Han C."/>
            <person name="Hauser L."/>
            <person name="Land M."/>
            <person name="Lapidus A."/>
            <person name="Lucas S."/>
            <person name="Pitluck S."/>
            <person name="Woyke T."/>
            <person name="Stein L.Y."/>
            <person name="Murrell C."/>
        </authorList>
    </citation>
    <scope>NUCLEOTIDE SEQUENCE</scope>
    <source>
        <strain>MC09</strain>
    </source>
</reference>
<dbReference type="KEGG" id="mmt:Metme_1057"/>
<dbReference type="PANTHER" id="PTHR30163:SF9">
    <property type="entry name" value="MEMBRANE-BOUND LYTIC MUREIN TRANSGLYCOSYLASE B"/>
    <property type="match status" value="1"/>
</dbReference>
<dbReference type="FunFam" id="1.10.8.350:FF:000001">
    <property type="entry name" value="Lytic murein transglycosylase B"/>
    <property type="match status" value="1"/>
</dbReference>
<feature type="active site" evidence="1">
    <location>
        <position position="124"/>
    </location>
</feature>
<name>F9ZV58_METMM</name>
<dbReference type="InterPro" id="IPR043426">
    <property type="entry name" value="MltB-like"/>
</dbReference>
<organism evidence="4 5">
    <name type="scientific">Methylomonas methanica (strain DSM 25384 / MC09)</name>
    <dbReference type="NCBI Taxonomy" id="857087"/>
    <lineage>
        <taxon>Bacteria</taxon>
        <taxon>Pseudomonadati</taxon>
        <taxon>Pseudomonadota</taxon>
        <taxon>Gammaproteobacteria</taxon>
        <taxon>Methylococcales</taxon>
        <taxon>Methylococcaceae</taxon>
        <taxon>Methylomonas</taxon>
    </lineage>
</organism>
<evidence type="ECO:0000256" key="1">
    <source>
        <dbReference type="PIRSR" id="PIRSR611757-1"/>
    </source>
</evidence>
<evidence type="ECO:0000256" key="2">
    <source>
        <dbReference type="SAM" id="SignalP"/>
    </source>
</evidence>
<dbReference type="InterPro" id="IPR011757">
    <property type="entry name" value="Lytic_transglycosylase_MltB"/>
</dbReference>
<dbReference type="Gene3D" id="1.10.8.350">
    <property type="entry name" value="Bacterial muramidase"/>
    <property type="match status" value="1"/>
</dbReference>
<dbReference type="InterPro" id="IPR031304">
    <property type="entry name" value="SLT_2"/>
</dbReference>
<feature type="signal peptide" evidence="2">
    <location>
        <begin position="1"/>
        <end position="24"/>
    </location>
</feature>
<keyword evidence="2" id="KW-0732">Signal</keyword>
<gene>
    <name evidence="4" type="ordered locus">Metme_1057</name>
</gene>
<dbReference type="PANTHER" id="PTHR30163">
    <property type="entry name" value="MEMBRANE-BOUND LYTIC MUREIN TRANSGLYCOSYLASE B"/>
    <property type="match status" value="1"/>
</dbReference>
<dbReference type="NCBIfam" id="TIGR02282">
    <property type="entry name" value="MltB"/>
    <property type="match status" value="1"/>
</dbReference>
<dbReference type="CDD" id="cd13399">
    <property type="entry name" value="Slt35-like"/>
    <property type="match status" value="1"/>
</dbReference>
<dbReference type="STRING" id="857087.Metme_1057"/>
<dbReference type="OrthoDB" id="9772911at2"/>
<dbReference type="Gene3D" id="1.10.530.10">
    <property type="match status" value="1"/>
</dbReference>
<dbReference type="Pfam" id="PF13406">
    <property type="entry name" value="SLT_2"/>
    <property type="match status" value="1"/>
</dbReference>
<dbReference type="Proteomes" id="UP000008888">
    <property type="component" value="Chromosome"/>
</dbReference>